<accession>A0A429V677</accession>
<reference evidence="2 3" key="1">
    <citation type="submission" date="2018-12" db="EMBL/GenBank/DDBJ databases">
        <title>Sphingomonas sp. HMF7854 Genome sequencing and assembly.</title>
        <authorList>
            <person name="Cha I."/>
            <person name="Kang H."/>
            <person name="Kim H."/>
            <person name="Kang J."/>
            <person name="Joh K."/>
        </authorList>
    </citation>
    <scope>NUCLEOTIDE SEQUENCE [LARGE SCALE GENOMIC DNA]</scope>
    <source>
        <strain evidence="2 3">HMF7854</strain>
    </source>
</reference>
<comment type="caution">
    <text evidence="2">The sequence shown here is derived from an EMBL/GenBank/DDBJ whole genome shotgun (WGS) entry which is preliminary data.</text>
</comment>
<evidence type="ECO:0000313" key="3">
    <source>
        <dbReference type="Proteomes" id="UP000274661"/>
    </source>
</evidence>
<dbReference type="AlphaFoldDB" id="A0A429V677"/>
<evidence type="ECO:0000313" key="2">
    <source>
        <dbReference type="EMBL" id="RST29443.1"/>
    </source>
</evidence>
<dbReference type="OrthoDB" id="179763at2"/>
<keyword evidence="3" id="KW-1185">Reference proteome</keyword>
<name>A0A429V677_9SPHN</name>
<dbReference type="Proteomes" id="UP000274661">
    <property type="component" value="Unassembled WGS sequence"/>
</dbReference>
<dbReference type="EMBL" id="RWJF01000001">
    <property type="protein sequence ID" value="RST29443.1"/>
    <property type="molecule type" value="Genomic_DNA"/>
</dbReference>
<dbReference type="RefSeq" id="WP_126717286.1">
    <property type="nucleotide sequence ID" value="NZ_RWJF01000001.1"/>
</dbReference>
<protein>
    <submittedName>
        <fullName evidence="2">Aminoglycoside phosphotransferase family protein</fullName>
    </submittedName>
</protein>
<keyword evidence="2" id="KW-0808">Transferase</keyword>
<dbReference type="InterPro" id="IPR002575">
    <property type="entry name" value="Aminoglycoside_PTrfase"/>
</dbReference>
<dbReference type="SUPFAM" id="SSF56112">
    <property type="entry name" value="Protein kinase-like (PK-like)"/>
    <property type="match status" value="1"/>
</dbReference>
<proteinExistence type="predicted"/>
<dbReference type="GO" id="GO:0016740">
    <property type="term" value="F:transferase activity"/>
    <property type="evidence" value="ECO:0007669"/>
    <property type="project" value="UniProtKB-KW"/>
</dbReference>
<sequence length="290" mass="30008">MTTGGERRPLAEELAAARAAGAAAGLAAARPELLHLGHHSSFRLDPWPVVARVASGGSFDGSDAGLARELAVARHLAERGAPAVRPFAAAAAAAAADRPWQGAGCGVTLWALVEGRTAETAAEIRAAADALVLVHAALDDFAGSLPPLADKLEGCAAILADPARTPRLAAADRAFLAREVERLGRAIGVAGGRDRPLHGDAHLGNVLVGAAGAVWLDFESACRGPLEWDVASLPATAWPRFPAAEPRLLRLMGELRSLCVATWCWAEYERSAASAEAAAYHLALLRGRSA</sequence>
<gene>
    <name evidence="2" type="ORF">HMF7854_00310</name>
</gene>
<organism evidence="2 3">
    <name type="scientific">Sphingomonas ginkgonis</name>
    <dbReference type="NCBI Taxonomy" id="2315330"/>
    <lineage>
        <taxon>Bacteria</taxon>
        <taxon>Pseudomonadati</taxon>
        <taxon>Pseudomonadota</taxon>
        <taxon>Alphaproteobacteria</taxon>
        <taxon>Sphingomonadales</taxon>
        <taxon>Sphingomonadaceae</taxon>
        <taxon>Sphingomonas</taxon>
    </lineage>
</organism>
<evidence type="ECO:0000259" key="1">
    <source>
        <dbReference type="Pfam" id="PF01636"/>
    </source>
</evidence>
<dbReference type="Pfam" id="PF01636">
    <property type="entry name" value="APH"/>
    <property type="match status" value="1"/>
</dbReference>
<dbReference type="Gene3D" id="3.90.1200.10">
    <property type="match status" value="1"/>
</dbReference>
<dbReference type="InterPro" id="IPR011009">
    <property type="entry name" value="Kinase-like_dom_sf"/>
</dbReference>
<feature type="domain" description="Aminoglycoside phosphotransferase" evidence="1">
    <location>
        <begin position="48"/>
        <end position="247"/>
    </location>
</feature>